<dbReference type="InterPro" id="IPR019734">
    <property type="entry name" value="TPR_rpt"/>
</dbReference>
<dbReference type="InterPro" id="IPR011990">
    <property type="entry name" value="TPR-like_helical_dom_sf"/>
</dbReference>
<gene>
    <name evidence="2" type="ORF">DNJ73_00270</name>
</gene>
<dbReference type="OrthoDB" id="539906at2"/>
<dbReference type="InterPro" id="IPR037919">
    <property type="entry name" value="OGT"/>
</dbReference>
<dbReference type="Gene3D" id="1.25.40.10">
    <property type="entry name" value="Tetratricopeptide repeat domain"/>
    <property type="match status" value="5"/>
</dbReference>
<dbReference type="Proteomes" id="UP000247807">
    <property type="component" value="Unassembled WGS sequence"/>
</dbReference>
<feature type="repeat" description="TPR" evidence="1">
    <location>
        <begin position="78"/>
        <end position="111"/>
    </location>
</feature>
<accession>A0A318R7F0</accession>
<dbReference type="PANTHER" id="PTHR44366">
    <property type="entry name" value="UDP-N-ACETYLGLUCOSAMINE--PEPTIDE N-ACETYLGLUCOSAMINYLTRANSFERASE 110 KDA SUBUNIT"/>
    <property type="match status" value="1"/>
</dbReference>
<dbReference type="GO" id="GO:0006493">
    <property type="term" value="P:protein O-linked glycosylation"/>
    <property type="evidence" value="ECO:0007669"/>
    <property type="project" value="InterPro"/>
</dbReference>
<keyword evidence="1" id="KW-0802">TPR repeat</keyword>
<dbReference type="PANTHER" id="PTHR44366:SF1">
    <property type="entry name" value="UDP-N-ACETYLGLUCOSAMINE--PEPTIDE N-ACETYLGLUCOSAMINYLTRANSFERASE 110 KDA SUBUNIT"/>
    <property type="match status" value="1"/>
</dbReference>
<organism evidence="2 3">
    <name type="scientific">Prochlorococcus marinus XMU1408</name>
    <dbReference type="NCBI Taxonomy" id="2213228"/>
    <lineage>
        <taxon>Bacteria</taxon>
        <taxon>Bacillati</taxon>
        <taxon>Cyanobacteriota</taxon>
        <taxon>Cyanophyceae</taxon>
        <taxon>Synechococcales</taxon>
        <taxon>Prochlorococcaceae</taxon>
        <taxon>Prochlorococcus</taxon>
    </lineage>
</organism>
<dbReference type="Pfam" id="PF13181">
    <property type="entry name" value="TPR_8"/>
    <property type="match status" value="2"/>
</dbReference>
<comment type="caution">
    <text evidence="2">The sequence shown here is derived from an EMBL/GenBank/DDBJ whole genome shotgun (WGS) entry which is preliminary data.</text>
</comment>
<evidence type="ECO:0000256" key="1">
    <source>
        <dbReference type="PROSITE-ProRule" id="PRU00339"/>
    </source>
</evidence>
<feature type="repeat" description="TPR" evidence="1">
    <location>
        <begin position="248"/>
        <end position="281"/>
    </location>
</feature>
<dbReference type="RefSeq" id="WP_158465737.1">
    <property type="nucleotide sequence ID" value="NZ_QJUE01000001.1"/>
</dbReference>
<protein>
    <submittedName>
        <fullName evidence="2">Uncharacterized protein</fullName>
    </submittedName>
</protein>
<sequence length="598" mass="67776">MEGSDRSKQGKNQVSTVTTFPIPYALEGFKENHTSITNSSISSKEQIINQALKLHSQGNISEAKKYYQYCIDQGFSNHKILSNYGSILKDLGNLQEAKLATRKAIQLKPDYAEAYCNLGSILKDLGNLQEAKLATRKAIQLKPDFAIAHSNLGGIFIDIGNLQDAELAIRKAIQLKPDLASAHFNLGIILKDLEKLYDAELATRKAIQLKPDYTEAYTQLGNILRDLGNLDDAELSLRKAIELKPDFADAYSKLGNILRDLGNLHDAELSLRKAIALKPNFADAYFNLSLIELLKGNYQSGLDNYEYRFLTNKPIIPHCKREIKKLTNKKLQKENKTLVVTEQGLGDTLQYMRFIPYLRNKGFDISFCAQKKLHTLIKASEIDPNPLTPDQAKHFLDCDVIPLLSLPRSLGITPRNSIVSKPYIFPTNKLVKKWKDALSQEKKTIIGINWQGNPDVEKNMLRGRSLSLELFSTLSRNNNLKFVSLQKGFGSEQLKNCSFRYQFVGCQSEIDSTWDFLENAAIIANCDLIITSDTSIAHLAGGMGKKVWLLLRDIPYWTWGLEGDSSFWYPSMRLFRQKERHNWNEVMNRVSEQLNNEM</sequence>
<dbReference type="PROSITE" id="PS50005">
    <property type="entry name" value="TPR"/>
    <property type="match status" value="6"/>
</dbReference>
<reference evidence="2 3" key="1">
    <citation type="journal article" date="2018" name="Appl. Environ. Microbiol.">
        <title>Genome rearrangement shapes Prochlorococcus ecological adaptation.</title>
        <authorList>
            <person name="Yan W."/>
            <person name="Wei S."/>
            <person name="Wang Q."/>
            <person name="Xiao X."/>
            <person name="Zeng Q."/>
            <person name="Jiao N."/>
            <person name="Zhang R."/>
        </authorList>
    </citation>
    <scope>NUCLEOTIDE SEQUENCE [LARGE SCALE GENOMIC DNA]</scope>
    <source>
        <strain evidence="2 3">XMU1408</strain>
    </source>
</reference>
<dbReference type="SUPFAM" id="SSF48452">
    <property type="entry name" value="TPR-like"/>
    <property type="match status" value="1"/>
</dbReference>
<dbReference type="Pfam" id="PF13414">
    <property type="entry name" value="TPR_11"/>
    <property type="match status" value="2"/>
</dbReference>
<dbReference type="GO" id="GO:0097363">
    <property type="term" value="F:protein O-acetylglucosaminyltransferase activity"/>
    <property type="evidence" value="ECO:0007669"/>
    <property type="project" value="TreeGrafter"/>
</dbReference>
<evidence type="ECO:0000313" key="2">
    <source>
        <dbReference type="EMBL" id="PYE03660.1"/>
    </source>
</evidence>
<dbReference type="SMART" id="SM00028">
    <property type="entry name" value="TPR"/>
    <property type="match status" value="8"/>
</dbReference>
<dbReference type="EMBL" id="QJUE01000001">
    <property type="protein sequence ID" value="PYE03660.1"/>
    <property type="molecule type" value="Genomic_DNA"/>
</dbReference>
<proteinExistence type="predicted"/>
<dbReference type="SUPFAM" id="SSF53756">
    <property type="entry name" value="UDP-Glycosyltransferase/glycogen phosphorylase"/>
    <property type="match status" value="1"/>
</dbReference>
<feature type="repeat" description="TPR" evidence="1">
    <location>
        <begin position="112"/>
        <end position="145"/>
    </location>
</feature>
<dbReference type="Gene3D" id="3.40.50.2000">
    <property type="entry name" value="Glycogen Phosphorylase B"/>
    <property type="match status" value="1"/>
</dbReference>
<feature type="repeat" description="TPR" evidence="1">
    <location>
        <begin position="214"/>
        <end position="247"/>
    </location>
</feature>
<evidence type="ECO:0000313" key="3">
    <source>
        <dbReference type="Proteomes" id="UP000247807"/>
    </source>
</evidence>
<dbReference type="PROSITE" id="PS50293">
    <property type="entry name" value="TPR_REGION"/>
    <property type="match status" value="2"/>
</dbReference>
<feature type="repeat" description="TPR" evidence="1">
    <location>
        <begin position="180"/>
        <end position="213"/>
    </location>
</feature>
<dbReference type="AlphaFoldDB" id="A0A318R7F0"/>
<feature type="repeat" description="TPR" evidence="1">
    <location>
        <begin position="146"/>
        <end position="179"/>
    </location>
</feature>
<name>A0A318R7F0_PROMR</name>